<accession>A0ABP1CCA6</accession>
<dbReference type="PANTHER" id="PTHR43157:SF31">
    <property type="entry name" value="PHOSPHATIDYLINOSITOL-GLYCAN BIOSYNTHESIS CLASS F PROTEIN"/>
    <property type="match status" value="1"/>
</dbReference>
<dbReference type="Pfam" id="PF00106">
    <property type="entry name" value="adh_short"/>
    <property type="match status" value="1"/>
</dbReference>
<keyword evidence="1" id="KW-0560">Oxidoreductase</keyword>
<protein>
    <submittedName>
        <fullName evidence="3">Short-chain dehydrogenase</fullName>
    </submittedName>
</protein>
<dbReference type="Gene3D" id="3.40.50.720">
    <property type="entry name" value="NAD(P)-binding Rossmann-like Domain"/>
    <property type="match status" value="1"/>
</dbReference>
<dbReference type="PRINTS" id="PR00081">
    <property type="entry name" value="GDHRDH"/>
</dbReference>
<gene>
    <name evidence="3" type="ORF">MECH1_V1_3107</name>
</gene>
<evidence type="ECO:0000256" key="2">
    <source>
        <dbReference type="RuleBase" id="RU000363"/>
    </source>
</evidence>
<sequence length="286" mass="31062">MKDHGHCIVTGGTTGIGLAVARRLAEAGAAVTIVGHDRERGAAAKAAIDRAVGEERAEFLLADLSDQDQVRRLAATLMERHPRIAVLINNAGGLFGHRRVSAQGLEMTFALNHLSYFLLSLLLLPALRAAAPARIVNVASGAHRGVQLDFDDLQAERNYRPITAYRRSKLANLLFTRALARRLNPAEISVNALHPGFVATDLGTRNAFLPAFLWKLATRFAISPERGADTPVYLATAPEAAGFHGEYFYRCRPSEPSPAARDDQAAARLWQESLRLTGLSEAELNL</sequence>
<keyword evidence="4" id="KW-1185">Reference proteome</keyword>
<dbReference type="RefSeq" id="WP_348758356.1">
    <property type="nucleotide sequence ID" value="NZ_OZ026884.1"/>
</dbReference>
<reference evidence="3 4" key="1">
    <citation type="submission" date="2024-04" db="EMBL/GenBank/DDBJ databases">
        <authorList>
            <person name="Cremers G."/>
        </authorList>
    </citation>
    <scope>NUCLEOTIDE SEQUENCE [LARGE SCALE GENOMIC DNA]</scope>
    <source>
        <strain evidence="3">MeCH1-AG</strain>
    </source>
</reference>
<dbReference type="Proteomes" id="UP001497493">
    <property type="component" value="Chromosome"/>
</dbReference>
<evidence type="ECO:0000313" key="3">
    <source>
        <dbReference type="EMBL" id="CAL1241883.1"/>
    </source>
</evidence>
<comment type="similarity">
    <text evidence="2">Belongs to the short-chain dehydrogenases/reductases (SDR) family.</text>
</comment>
<dbReference type="PRINTS" id="PR00080">
    <property type="entry name" value="SDRFAMILY"/>
</dbReference>
<dbReference type="InterPro" id="IPR002347">
    <property type="entry name" value="SDR_fam"/>
</dbReference>
<evidence type="ECO:0000313" key="4">
    <source>
        <dbReference type="Proteomes" id="UP001497493"/>
    </source>
</evidence>
<organism evidence="3 4">
    <name type="scientific">Candidatus Methylocalor cossyra</name>
    <dbReference type="NCBI Taxonomy" id="3108543"/>
    <lineage>
        <taxon>Bacteria</taxon>
        <taxon>Pseudomonadati</taxon>
        <taxon>Pseudomonadota</taxon>
        <taxon>Gammaproteobacteria</taxon>
        <taxon>Methylococcales</taxon>
        <taxon>Methylococcaceae</taxon>
        <taxon>Candidatus Methylocalor</taxon>
    </lineage>
</organism>
<dbReference type="PANTHER" id="PTHR43157">
    <property type="entry name" value="PHOSPHATIDYLINOSITOL-GLYCAN BIOSYNTHESIS CLASS F PROTEIN-RELATED"/>
    <property type="match status" value="1"/>
</dbReference>
<proteinExistence type="inferred from homology"/>
<evidence type="ECO:0000256" key="1">
    <source>
        <dbReference type="ARBA" id="ARBA00023002"/>
    </source>
</evidence>
<dbReference type="InterPro" id="IPR036291">
    <property type="entry name" value="NAD(P)-bd_dom_sf"/>
</dbReference>
<dbReference type="SUPFAM" id="SSF51735">
    <property type="entry name" value="NAD(P)-binding Rossmann-fold domains"/>
    <property type="match status" value="1"/>
</dbReference>
<name>A0ABP1CCA6_9GAMM</name>
<dbReference type="EMBL" id="OZ026884">
    <property type="protein sequence ID" value="CAL1241883.1"/>
    <property type="molecule type" value="Genomic_DNA"/>
</dbReference>